<evidence type="ECO:0000256" key="6">
    <source>
        <dbReference type="ARBA" id="ARBA00023192"/>
    </source>
</evidence>
<dbReference type="Gene3D" id="3.40.50.1100">
    <property type="match status" value="4"/>
</dbReference>
<dbReference type="EMBL" id="JADGJH010001633">
    <property type="protein sequence ID" value="KAJ3111418.1"/>
    <property type="molecule type" value="Genomic_DNA"/>
</dbReference>
<organism evidence="10 11">
    <name type="scientific">Physocladia obscura</name>
    <dbReference type="NCBI Taxonomy" id="109957"/>
    <lineage>
        <taxon>Eukaryota</taxon>
        <taxon>Fungi</taxon>
        <taxon>Fungi incertae sedis</taxon>
        <taxon>Chytridiomycota</taxon>
        <taxon>Chytridiomycota incertae sedis</taxon>
        <taxon>Chytridiomycetes</taxon>
        <taxon>Chytridiales</taxon>
        <taxon>Chytriomycetaceae</taxon>
        <taxon>Physocladia</taxon>
    </lineage>
</organism>
<dbReference type="PANTHER" id="PTHR10314">
    <property type="entry name" value="CYSTATHIONINE BETA-SYNTHASE"/>
    <property type="match status" value="1"/>
</dbReference>
<dbReference type="GO" id="GO:0006535">
    <property type="term" value="P:cysteine biosynthetic process from serine"/>
    <property type="evidence" value="ECO:0007669"/>
    <property type="project" value="InterPro"/>
</dbReference>
<evidence type="ECO:0000313" key="11">
    <source>
        <dbReference type="Proteomes" id="UP001211907"/>
    </source>
</evidence>
<dbReference type="InterPro" id="IPR001926">
    <property type="entry name" value="TrpB-like_PALP"/>
</dbReference>
<comment type="caution">
    <text evidence="10">The sequence shown here is derived from an EMBL/GenBank/DDBJ whole genome shotgun (WGS) entry which is preliminary data.</text>
</comment>
<dbReference type="CDD" id="cd01561">
    <property type="entry name" value="CBS_like"/>
    <property type="match status" value="2"/>
</dbReference>
<feature type="domain" description="Tryptophan synthase beta chain-like PALP" evidence="9">
    <location>
        <begin position="200"/>
        <end position="313"/>
    </location>
</feature>
<sequence length="691" mass="74013">MTIHDSILDLVGNTPIVKINRLAPEGVNIFVKLEAQNPLQSVKDRLALGVIEDAERRGVLKPGQTIVEATSGNTGIALAMVCAAKGYPFVAVMIETFSIERRKIMKFLGAKVVLTPKELKGTGMVAKAKELAEQNGWFETKQFANPANPEYHRQTTGPEIVSAFVGQKLDYIVSGWGTGKLVFSKLQCSKYSLTIILIIGGTLTGVSAFVRTARPGVKIVVAEPSKAPLLAGGSFTGHAIQGWAPDFIPEVLNREAYDELLPVTDEDAIATSKLLAQKEGIFVGISSGATFSAALAVAKKAPKGSHILVILPDTAERYLSTPLFADVTAESDEIKKALTPTAVVPTRQTQLPFAKLFNGNKNQNQNQVEVPPPVFHPRLPIHESVLTLIGNTPVVKINHLAPEGINLFVKIESFNPLSSVKDRLALGVIEDAERRGVLKPGQTVVEATSGNTGIALAFVCAAKGYPFVAVMAESFSIERRKIMKFLGAKVVLTPKEEKASGMVVKAAELAKEHGWFETKQFSNPANPDFHKQTTGPEILKDFVGKKLDYIVMGWGTGGTLSGVSSVVKLARPEVKIVASEPTRAPLLAGGEFTGHAIQGWAPNFIPETLDRKSYDDLIAVTDEEAIANSKLLAKKEGIFVGISSGATFAAGLKIAEKAKPGSSILIILPDTAERYLSTPLFVDITADGDVL</sequence>
<dbReference type="Proteomes" id="UP001211907">
    <property type="component" value="Unassembled WGS sequence"/>
</dbReference>
<feature type="domain" description="Tryptophan synthase beta chain-like PALP" evidence="9">
    <location>
        <begin position="386"/>
        <end position="670"/>
    </location>
</feature>
<dbReference type="InterPro" id="IPR005856">
    <property type="entry name" value="Cys_synth"/>
</dbReference>
<comment type="cofactor">
    <cofactor evidence="1 7">
        <name>pyridoxal 5'-phosphate</name>
        <dbReference type="ChEBI" id="CHEBI:597326"/>
    </cofactor>
</comment>
<gene>
    <name evidence="10" type="ORF">HK100_002696</name>
</gene>
<dbReference type="InterPro" id="IPR005859">
    <property type="entry name" value="CysK"/>
</dbReference>
<dbReference type="NCBIfam" id="TIGR01136">
    <property type="entry name" value="cysKM"/>
    <property type="match status" value="2"/>
</dbReference>
<evidence type="ECO:0000256" key="3">
    <source>
        <dbReference type="ARBA" id="ARBA00022605"/>
    </source>
</evidence>
<dbReference type="SUPFAM" id="SSF53686">
    <property type="entry name" value="Tryptophan synthase beta subunit-like PLP-dependent enzymes"/>
    <property type="match status" value="2"/>
</dbReference>
<evidence type="ECO:0000259" key="9">
    <source>
        <dbReference type="Pfam" id="PF00291"/>
    </source>
</evidence>
<keyword evidence="5 7" id="KW-0663">Pyridoxal phosphate</keyword>
<comment type="similarity">
    <text evidence="2">Belongs to the cysteine synthase/cystathionine beta-synthase family.</text>
</comment>
<reference evidence="10" key="1">
    <citation type="submission" date="2020-05" db="EMBL/GenBank/DDBJ databases">
        <title>Phylogenomic resolution of chytrid fungi.</title>
        <authorList>
            <person name="Stajich J.E."/>
            <person name="Amses K."/>
            <person name="Simmons R."/>
            <person name="Seto K."/>
            <person name="Myers J."/>
            <person name="Bonds A."/>
            <person name="Quandt C.A."/>
            <person name="Barry K."/>
            <person name="Liu P."/>
            <person name="Grigoriev I."/>
            <person name="Longcore J.E."/>
            <person name="James T.Y."/>
        </authorList>
    </citation>
    <scope>NUCLEOTIDE SEQUENCE</scope>
    <source>
        <strain evidence="10">JEL0513</strain>
    </source>
</reference>
<dbReference type="FunFam" id="3.40.50.1100:FF:000003">
    <property type="entry name" value="Cystathionine beta-synthase"/>
    <property type="match status" value="1"/>
</dbReference>
<keyword evidence="4" id="KW-0808">Transferase</keyword>
<keyword evidence="6" id="KW-0198">Cysteine biosynthesis</keyword>
<dbReference type="InterPro" id="IPR036052">
    <property type="entry name" value="TrpB-like_PALP_sf"/>
</dbReference>
<feature type="binding site" evidence="7">
    <location>
        <position position="451"/>
    </location>
    <ligand>
        <name>pyridoxal 5'-phosphate</name>
        <dbReference type="ChEBI" id="CHEBI:597326"/>
    </ligand>
</feature>
<dbReference type="InterPro" id="IPR050214">
    <property type="entry name" value="Cys_Synth/Cystath_Beta-Synth"/>
</dbReference>
<evidence type="ECO:0000256" key="1">
    <source>
        <dbReference type="ARBA" id="ARBA00001933"/>
    </source>
</evidence>
<dbReference type="Pfam" id="PF00291">
    <property type="entry name" value="PALP"/>
    <property type="match status" value="3"/>
</dbReference>
<dbReference type="AlphaFoldDB" id="A0AAD5SVA4"/>
<dbReference type="FunFam" id="3.40.50.1100:FF:000006">
    <property type="entry name" value="Cysteine synthase"/>
    <property type="match status" value="1"/>
</dbReference>
<name>A0AAD5SVA4_9FUNG</name>
<feature type="modified residue" description="N6-(pyridoxal phosphate)lysine" evidence="8">
    <location>
        <position position="421"/>
    </location>
</feature>
<evidence type="ECO:0000256" key="5">
    <source>
        <dbReference type="ARBA" id="ARBA00022898"/>
    </source>
</evidence>
<dbReference type="GO" id="GO:0004124">
    <property type="term" value="F:cysteine synthase activity"/>
    <property type="evidence" value="ECO:0007669"/>
    <property type="project" value="InterPro"/>
</dbReference>
<feature type="binding site" evidence="7">
    <location>
        <begin position="555"/>
        <end position="559"/>
    </location>
    <ligand>
        <name>pyridoxal 5'-phosphate</name>
        <dbReference type="ChEBI" id="CHEBI:597326"/>
    </ligand>
</feature>
<evidence type="ECO:0000313" key="10">
    <source>
        <dbReference type="EMBL" id="KAJ3111418.1"/>
    </source>
</evidence>
<proteinExistence type="inferred from homology"/>
<evidence type="ECO:0000256" key="2">
    <source>
        <dbReference type="ARBA" id="ARBA00007103"/>
    </source>
</evidence>
<protein>
    <recommendedName>
        <fullName evidence="9">Tryptophan synthase beta chain-like PALP domain-containing protein</fullName>
    </recommendedName>
</protein>
<evidence type="ECO:0000256" key="4">
    <source>
        <dbReference type="ARBA" id="ARBA00022679"/>
    </source>
</evidence>
<keyword evidence="11" id="KW-1185">Reference proteome</keyword>
<evidence type="ECO:0000256" key="8">
    <source>
        <dbReference type="PIRSR" id="PIRSR605856-51"/>
    </source>
</evidence>
<evidence type="ECO:0000256" key="7">
    <source>
        <dbReference type="PIRSR" id="PIRSR605856-50"/>
    </source>
</evidence>
<keyword evidence="3" id="KW-0028">Amino-acid biosynthesis</keyword>
<accession>A0AAD5SVA4</accession>
<dbReference type="NCBIfam" id="TIGR01139">
    <property type="entry name" value="cysK"/>
    <property type="match status" value="2"/>
</dbReference>
<feature type="domain" description="Tryptophan synthase beta chain-like PALP" evidence="9">
    <location>
        <begin position="8"/>
        <end position="182"/>
    </location>
</feature>
<feature type="binding site" evidence="7">
    <location>
        <position position="643"/>
    </location>
    <ligand>
        <name>pyridoxal 5'-phosphate</name>
        <dbReference type="ChEBI" id="CHEBI:597326"/>
    </ligand>
</feature>